<feature type="binding site" evidence="8">
    <location>
        <position position="270"/>
    </location>
    <ligand>
        <name>Mn(2+)</name>
        <dbReference type="ChEBI" id="CHEBI:29035"/>
        <label>2</label>
    </ligand>
</feature>
<dbReference type="SUPFAM" id="SSF53187">
    <property type="entry name" value="Zn-dependent exopeptidases"/>
    <property type="match status" value="1"/>
</dbReference>
<feature type="binding site" evidence="8">
    <location>
        <position position="270"/>
    </location>
    <ligand>
        <name>Mn(2+)</name>
        <dbReference type="ChEBI" id="CHEBI:29035"/>
        <label>1</label>
    </ligand>
</feature>
<accession>A0A939JCT0</accession>
<evidence type="ECO:0000256" key="1">
    <source>
        <dbReference type="ARBA" id="ARBA00000135"/>
    </source>
</evidence>
<feature type="binding site" evidence="8">
    <location>
        <position position="347"/>
    </location>
    <ligand>
        <name>Mn(2+)</name>
        <dbReference type="ChEBI" id="CHEBI:29035"/>
        <label>1</label>
    </ligand>
</feature>
<feature type="binding site" evidence="8">
    <location>
        <position position="288"/>
    </location>
    <ligand>
        <name>Mn(2+)</name>
        <dbReference type="ChEBI" id="CHEBI:29035"/>
        <label>2</label>
    </ligand>
</feature>
<evidence type="ECO:0000256" key="8">
    <source>
        <dbReference type="HAMAP-Rule" id="MF_00181"/>
    </source>
</evidence>
<feature type="binding site" evidence="8">
    <location>
        <position position="265"/>
    </location>
    <ligand>
        <name>Mn(2+)</name>
        <dbReference type="ChEBI" id="CHEBI:29035"/>
        <label>2</label>
    </ligand>
</feature>
<evidence type="ECO:0000256" key="5">
    <source>
        <dbReference type="ARBA" id="ARBA00022670"/>
    </source>
</evidence>
<dbReference type="AlphaFoldDB" id="A0A939JCT0"/>
<dbReference type="PANTHER" id="PTHR11963:SF23">
    <property type="entry name" value="CYTOSOL AMINOPEPTIDASE"/>
    <property type="match status" value="1"/>
</dbReference>
<dbReference type="EC" id="3.4.11.1" evidence="8"/>
<dbReference type="InterPro" id="IPR043472">
    <property type="entry name" value="Macro_dom-like"/>
</dbReference>
<keyword evidence="4 8" id="KW-0031">Aminopeptidase</keyword>
<comment type="similarity">
    <text evidence="3 8">Belongs to the peptidase M17 family.</text>
</comment>
<proteinExistence type="inferred from homology"/>
<comment type="caution">
    <text evidence="10">The sequence shown here is derived from an EMBL/GenBank/DDBJ whole genome shotgun (WGS) entry which is preliminary data.</text>
</comment>
<dbReference type="RefSeq" id="WP_206960729.1">
    <property type="nucleotide sequence ID" value="NZ_BAAAJJ010000006.1"/>
</dbReference>
<dbReference type="GO" id="GO:0006508">
    <property type="term" value="P:proteolysis"/>
    <property type="evidence" value="ECO:0007669"/>
    <property type="project" value="UniProtKB-KW"/>
</dbReference>
<comment type="catalytic activity">
    <reaction evidence="2 8">
        <text>Release of an N-terminal amino acid, preferentially leucine, but not glutamic or aspartic acids.</text>
        <dbReference type="EC" id="3.4.11.10"/>
    </reaction>
</comment>
<evidence type="ECO:0000259" key="9">
    <source>
        <dbReference type="PROSITE" id="PS00631"/>
    </source>
</evidence>
<dbReference type="CDD" id="cd00433">
    <property type="entry name" value="Peptidase_M17"/>
    <property type="match status" value="1"/>
</dbReference>
<dbReference type="PRINTS" id="PR00481">
    <property type="entry name" value="LAMNOPPTDASE"/>
</dbReference>
<dbReference type="GO" id="GO:0030145">
    <property type="term" value="F:manganese ion binding"/>
    <property type="evidence" value="ECO:0007669"/>
    <property type="project" value="UniProtKB-UniRule"/>
</dbReference>
<feature type="domain" description="Cytosol aminopeptidase" evidence="9">
    <location>
        <begin position="345"/>
        <end position="352"/>
    </location>
</feature>
<feature type="active site" evidence="8">
    <location>
        <position position="351"/>
    </location>
</feature>
<dbReference type="PROSITE" id="PS00631">
    <property type="entry name" value="CYTOSOL_AP"/>
    <property type="match status" value="1"/>
</dbReference>
<organism evidence="10 11">
    <name type="scientific">Streptomyces beijiangensis</name>
    <dbReference type="NCBI Taxonomy" id="163361"/>
    <lineage>
        <taxon>Bacteria</taxon>
        <taxon>Bacillati</taxon>
        <taxon>Actinomycetota</taxon>
        <taxon>Actinomycetes</taxon>
        <taxon>Kitasatosporales</taxon>
        <taxon>Streptomycetaceae</taxon>
        <taxon>Streptomyces</taxon>
    </lineage>
</organism>
<dbReference type="GO" id="GO:0070006">
    <property type="term" value="F:metalloaminopeptidase activity"/>
    <property type="evidence" value="ECO:0007669"/>
    <property type="project" value="InterPro"/>
</dbReference>
<dbReference type="NCBIfam" id="NF002073">
    <property type="entry name" value="PRK00913.1-2"/>
    <property type="match status" value="1"/>
</dbReference>
<evidence type="ECO:0000256" key="2">
    <source>
        <dbReference type="ARBA" id="ARBA00000967"/>
    </source>
</evidence>
<dbReference type="Pfam" id="PF02789">
    <property type="entry name" value="Peptidase_M17_N"/>
    <property type="match status" value="1"/>
</dbReference>
<feature type="active site" evidence="8">
    <location>
        <position position="277"/>
    </location>
</feature>
<name>A0A939JCT0_9ACTN</name>
<keyword evidence="5 8" id="KW-0645">Protease</keyword>
<dbReference type="GO" id="GO:0005737">
    <property type="term" value="C:cytoplasm"/>
    <property type="evidence" value="ECO:0007669"/>
    <property type="project" value="UniProtKB-SubCell"/>
</dbReference>
<sequence>MTALTLSTAGAATLRADAIVVGIAKGPKGPVVAPGAEAVDKAFDGKLAAVLETLGASGAEGEVTKAPAASGLKAPLVLAVGLGSVPEKDETYAEESLRRAAGAASRALHGIKKAAFALPIETAEDALAIAEGALLGAYAFTAYQEKGADAKGPLAEVALLGAKPRDKAYKAAAERAVAVAEEINRARDLVNTPPNDLYPESFAAVATAVGKEHGVKVQVFDEKALVKGNYGGILGVGQGSEHGPRLVKLSYTHPKAEKSLAYVGKGITYDSGGISLKPAGHNETMKCDMAGAAAVFAAVVSAARLGLQVNVTGWLALAENMPSGNATRPGDVLRMYSGKTVEVLNTDAEGRLVLADALAKASEEKPDAIVDVATLTGAMVMALGNRTFGIMGNDESFRTAIHEIAEEVGEQSWPMPLPSDLRKGMDSPTADIANMGERMGGGLVAGLFLQEFVADDISWAHLDIAGPAFNEQGPFGYTPKGGTGSAIRTLVRLAERTATGDLG</sequence>
<dbReference type="HAMAP" id="MF_00181">
    <property type="entry name" value="Cytosol_peptidase_M17"/>
    <property type="match status" value="1"/>
</dbReference>
<evidence type="ECO:0000313" key="11">
    <source>
        <dbReference type="Proteomes" id="UP000664167"/>
    </source>
</evidence>
<feature type="binding site" evidence="8">
    <location>
        <position position="349"/>
    </location>
    <ligand>
        <name>Mn(2+)</name>
        <dbReference type="ChEBI" id="CHEBI:29035"/>
        <label>2</label>
    </ligand>
</feature>
<evidence type="ECO:0000256" key="3">
    <source>
        <dbReference type="ARBA" id="ARBA00009528"/>
    </source>
</evidence>
<dbReference type="InterPro" id="IPR008283">
    <property type="entry name" value="Peptidase_M17_N"/>
</dbReference>
<dbReference type="PANTHER" id="PTHR11963">
    <property type="entry name" value="LEUCINE AMINOPEPTIDASE-RELATED"/>
    <property type="match status" value="1"/>
</dbReference>
<keyword evidence="8" id="KW-0479">Metal-binding</keyword>
<dbReference type="Pfam" id="PF00883">
    <property type="entry name" value="Peptidase_M17"/>
    <property type="match status" value="1"/>
</dbReference>
<dbReference type="Gene3D" id="3.40.220.10">
    <property type="entry name" value="Leucine Aminopeptidase, subunit E, domain 1"/>
    <property type="match status" value="1"/>
</dbReference>
<keyword evidence="6 8" id="KW-0378">Hydrolase</keyword>
<dbReference type="EC" id="3.4.11.10" evidence="8"/>
<feature type="binding site" evidence="8">
    <location>
        <position position="349"/>
    </location>
    <ligand>
        <name>Mn(2+)</name>
        <dbReference type="ChEBI" id="CHEBI:29035"/>
        <label>1</label>
    </ligand>
</feature>
<comment type="catalytic activity">
    <reaction evidence="1 8">
        <text>Release of an N-terminal amino acid, Xaa-|-Yaa-, in which Xaa is preferably Leu, but may be other amino acids including Pro although not Arg or Lys, and Yaa may be Pro. Amino acid amides and methyl esters are also readily hydrolyzed, but rates on arylamides are exceedingly low.</text>
        <dbReference type="EC" id="3.4.11.1"/>
    </reaction>
</comment>
<dbReference type="InterPro" id="IPR000819">
    <property type="entry name" value="Peptidase_M17_C"/>
</dbReference>
<keyword evidence="8" id="KW-0963">Cytoplasm</keyword>
<evidence type="ECO:0000256" key="6">
    <source>
        <dbReference type="ARBA" id="ARBA00022801"/>
    </source>
</evidence>
<gene>
    <name evidence="8" type="primary">pepA</name>
    <name evidence="10" type="ORF">J0695_05705</name>
</gene>
<evidence type="ECO:0000313" key="10">
    <source>
        <dbReference type="EMBL" id="MBO0511306.1"/>
    </source>
</evidence>
<dbReference type="SUPFAM" id="SSF52949">
    <property type="entry name" value="Macro domain-like"/>
    <property type="match status" value="1"/>
</dbReference>
<dbReference type="InterPro" id="IPR011356">
    <property type="entry name" value="Leucine_aapep/pepB"/>
</dbReference>
<dbReference type="EMBL" id="JAFLRJ010000041">
    <property type="protein sequence ID" value="MBO0511306.1"/>
    <property type="molecule type" value="Genomic_DNA"/>
</dbReference>
<evidence type="ECO:0000256" key="4">
    <source>
        <dbReference type="ARBA" id="ARBA00022438"/>
    </source>
</evidence>
<protein>
    <recommendedName>
        <fullName evidence="8">Probable cytosol aminopeptidase</fullName>
        <ecNumber evidence="8">3.4.11.1</ecNumber>
    </recommendedName>
    <alternativeName>
        <fullName evidence="8">Leucine aminopeptidase</fullName>
        <shortName evidence="8">LAP</shortName>
        <ecNumber evidence="8">3.4.11.10</ecNumber>
    </alternativeName>
    <alternativeName>
        <fullName evidence="8">Leucyl aminopeptidase</fullName>
    </alternativeName>
</protein>
<dbReference type="Gene3D" id="3.40.630.10">
    <property type="entry name" value="Zn peptidases"/>
    <property type="match status" value="1"/>
</dbReference>
<dbReference type="InterPro" id="IPR023042">
    <property type="entry name" value="Peptidase_M17_leu_NH2_pept"/>
</dbReference>
<comment type="function">
    <text evidence="7 8">Presumably involved in the processing and regular turnover of intracellular proteins. Catalyzes the removal of unsubstituted N-terminal amino acids from various peptides.</text>
</comment>
<comment type="cofactor">
    <cofactor evidence="8">
        <name>Mn(2+)</name>
        <dbReference type="ChEBI" id="CHEBI:29035"/>
    </cofactor>
    <text evidence="8">Binds 2 manganese ions per subunit.</text>
</comment>
<keyword evidence="11" id="KW-1185">Reference proteome</keyword>
<keyword evidence="8" id="KW-0464">Manganese</keyword>
<evidence type="ECO:0000256" key="7">
    <source>
        <dbReference type="ARBA" id="ARBA00049972"/>
    </source>
</evidence>
<comment type="subcellular location">
    <subcellularLocation>
        <location evidence="8">Cytoplasm</location>
    </subcellularLocation>
</comment>
<reference evidence="10" key="1">
    <citation type="submission" date="2021-03" db="EMBL/GenBank/DDBJ databases">
        <title>Streptomyces poriferae sp. nov., a novel marine sponge-derived Actinobacteria species with anti-MRSA activity.</title>
        <authorList>
            <person name="Sandoval-Powers M."/>
            <person name="Kralova S."/>
            <person name="Nguyen G.-S."/>
            <person name="Fawwal D."/>
            <person name="Degnes K."/>
            <person name="Klinkenberg G."/>
            <person name="Sletta H."/>
            <person name="Wentzel A."/>
            <person name="Liles M.R."/>
        </authorList>
    </citation>
    <scope>NUCLEOTIDE SEQUENCE</scope>
    <source>
        <strain evidence="10">DSM 41794</strain>
    </source>
</reference>
<dbReference type="Proteomes" id="UP000664167">
    <property type="component" value="Unassembled WGS sequence"/>
</dbReference>